<dbReference type="RefSeq" id="WP_091685735.1">
    <property type="nucleotide sequence ID" value="NZ_FOSN01000019.1"/>
</dbReference>
<dbReference type="InterPro" id="IPR001451">
    <property type="entry name" value="Hexapep"/>
</dbReference>
<keyword evidence="4" id="KW-0808">Transferase</keyword>
<dbReference type="AlphaFoldDB" id="A0A1I4C746"/>
<dbReference type="CDD" id="cd03360">
    <property type="entry name" value="LbH_AT_putative"/>
    <property type="match status" value="1"/>
</dbReference>
<dbReference type="PANTHER" id="PTHR43300:SF7">
    <property type="entry name" value="UDP-N-ACETYLBACILLOSAMINE N-ACETYLTRANSFERASE"/>
    <property type="match status" value="1"/>
</dbReference>
<dbReference type="InterPro" id="IPR050179">
    <property type="entry name" value="Trans_hexapeptide_repeat"/>
</dbReference>
<organism evidence="4 5">
    <name type="scientific">Methylocapsa palsarum</name>
    <dbReference type="NCBI Taxonomy" id="1612308"/>
    <lineage>
        <taxon>Bacteria</taxon>
        <taxon>Pseudomonadati</taxon>
        <taxon>Pseudomonadota</taxon>
        <taxon>Alphaproteobacteria</taxon>
        <taxon>Hyphomicrobiales</taxon>
        <taxon>Beijerinckiaceae</taxon>
        <taxon>Methylocapsa</taxon>
    </lineage>
</organism>
<dbReference type="STRING" id="1612308.SAMN05444581_1198"/>
<dbReference type="InterPro" id="IPR011004">
    <property type="entry name" value="Trimer_LpxA-like_sf"/>
</dbReference>
<accession>A0A1I4C746</accession>
<evidence type="ECO:0000256" key="3">
    <source>
        <dbReference type="PIRSR" id="PIRSR620019-2"/>
    </source>
</evidence>
<dbReference type="Proteomes" id="UP000198755">
    <property type="component" value="Unassembled WGS sequence"/>
</dbReference>
<reference evidence="4 5" key="1">
    <citation type="submission" date="2016-10" db="EMBL/GenBank/DDBJ databases">
        <authorList>
            <person name="de Groot N.N."/>
        </authorList>
    </citation>
    <scope>NUCLEOTIDE SEQUENCE [LARGE SCALE GENOMIC DNA]</scope>
    <source>
        <strain evidence="4 5">NE2</strain>
    </source>
</reference>
<dbReference type="NCBIfam" id="TIGR03570">
    <property type="entry name" value="NeuD_NnaD"/>
    <property type="match status" value="1"/>
</dbReference>
<evidence type="ECO:0000256" key="1">
    <source>
        <dbReference type="ARBA" id="ARBA00007274"/>
    </source>
</evidence>
<dbReference type="SUPFAM" id="SSF51161">
    <property type="entry name" value="Trimeric LpxA-like enzymes"/>
    <property type="match status" value="1"/>
</dbReference>
<evidence type="ECO:0000313" key="4">
    <source>
        <dbReference type="EMBL" id="SFK76932.1"/>
    </source>
</evidence>
<keyword evidence="4" id="KW-0012">Acyltransferase</keyword>
<comment type="similarity">
    <text evidence="1">Belongs to the transferase hexapeptide repeat family.</text>
</comment>
<name>A0A1I4C746_9HYPH</name>
<feature type="active site" description="Proton acceptor" evidence="2">
    <location>
        <position position="140"/>
    </location>
</feature>
<dbReference type="Pfam" id="PF00132">
    <property type="entry name" value="Hexapep"/>
    <property type="match status" value="1"/>
</dbReference>
<evidence type="ECO:0000313" key="5">
    <source>
        <dbReference type="Proteomes" id="UP000198755"/>
    </source>
</evidence>
<evidence type="ECO:0000256" key="2">
    <source>
        <dbReference type="PIRSR" id="PIRSR620019-1"/>
    </source>
</evidence>
<keyword evidence="5" id="KW-1185">Reference proteome</keyword>
<dbReference type="InterPro" id="IPR020019">
    <property type="entry name" value="AcTrfase_PglD-like"/>
</dbReference>
<protein>
    <submittedName>
        <fullName evidence="4">Sugar O-acyltransferase, sialic acid O-acetyltransferase NeuD family</fullName>
    </submittedName>
</protein>
<dbReference type="GO" id="GO:0016746">
    <property type="term" value="F:acyltransferase activity"/>
    <property type="evidence" value="ECO:0007669"/>
    <property type="project" value="UniProtKB-KW"/>
</dbReference>
<sequence length="211" mass="21861">MASRDPRPLLIFPCNGNGLEALDCLGEDYRCIGFVDDTLTKQGTSTYGVPVFGRGAFEDFPDASVLAVPGSPTSFRARRQVIAGLNVKDGRFARIIHPSAKIAPQATIGRNVLIMAGVVLTSNCAIGDHVCILPNTVIHHDSTVGDWSLIGSNVTIAGGVTIGENCYIGSGCSIMNNLNLGAGAMLGLGSNLISNVAPGATLVGNPARAIR</sequence>
<dbReference type="EMBL" id="FOSN01000019">
    <property type="protein sequence ID" value="SFK76932.1"/>
    <property type="molecule type" value="Genomic_DNA"/>
</dbReference>
<dbReference type="OrthoDB" id="9815592at2"/>
<gene>
    <name evidence="4" type="ORF">SAMN05444581_1198</name>
</gene>
<dbReference type="PANTHER" id="PTHR43300">
    <property type="entry name" value="ACETYLTRANSFERASE"/>
    <property type="match status" value="1"/>
</dbReference>
<feature type="binding site" evidence="3">
    <location>
        <position position="70"/>
    </location>
    <ligand>
        <name>substrate</name>
    </ligand>
</feature>
<proteinExistence type="inferred from homology"/>
<dbReference type="Gene3D" id="2.160.10.10">
    <property type="entry name" value="Hexapeptide repeat proteins"/>
    <property type="match status" value="1"/>
</dbReference>
<feature type="site" description="Increases basicity of active site His" evidence="2">
    <location>
        <position position="141"/>
    </location>
</feature>